<dbReference type="GO" id="GO:0008658">
    <property type="term" value="F:penicillin binding"/>
    <property type="evidence" value="ECO:0007669"/>
    <property type="project" value="InterPro"/>
</dbReference>
<reference evidence="3 4" key="1">
    <citation type="submission" date="2018-02" db="EMBL/GenBank/DDBJ databases">
        <title>Genomic Encyclopedia of Archaeal and Bacterial Type Strains, Phase II (KMG-II): from individual species to whole genera.</title>
        <authorList>
            <person name="Goeker M."/>
        </authorList>
    </citation>
    <scope>NUCLEOTIDE SEQUENCE [LARGE SCALE GENOMIC DNA]</scope>
    <source>
        <strain evidence="3 4">DSM 22857</strain>
    </source>
</reference>
<evidence type="ECO:0000259" key="1">
    <source>
        <dbReference type="Pfam" id="PF00905"/>
    </source>
</evidence>
<dbReference type="GO" id="GO:0071972">
    <property type="term" value="F:peptidoglycan L,D-transpeptidase activity"/>
    <property type="evidence" value="ECO:0007669"/>
    <property type="project" value="TreeGrafter"/>
</dbReference>
<organism evidence="3 4">
    <name type="scientific">Kineococcus xinjiangensis</name>
    <dbReference type="NCBI Taxonomy" id="512762"/>
    <lineage>
        <taxon>Bacteria</taxon>
        <taxon>Bacillati</taxon>
        <taxon>Actinomycetota</taxon>
        <taxon>Actinomycetes</taxon>
        <taxon>Kineosporiales</taxon>
        <taxon>Kineosporiaceae</taxon>
        <taxon>Kineococcus</taxon>
    </lineage>
</organism>
<dbReference type="GO" id="GO:0005886">
    <property type="term" value="C:plasma membrane"/>
    <property type="evidence" value="ECO:0007669"/>
    <property type="project" value="TreeGrafter"/>
</dbReference>
<name>A0A2S6IJD4_9ACTN</name>
<dbReference type="InterPro" id="IPR054120">
    <property type="entry name" value="PBPA_dimer"/>
</dbReference>
<dbReference type="PANTHER" id="PTHR30627">
    <property type="entry name" value="PEPTIDOGLYCAN D,D-TRANSPEPTIDASE"/>
    <property type="match status" value="1"/>
</dbReference>
<dbReference type="EMBL" id="PTJD01000008">
    <property type="protein sequence ID" value="PPK94270.1"/>
    <property type="molecule type" value="Genomic_DNA"/>
</dbReference>
<evidence type="ECO:0000313" key="3">
    <source>
        <dbReference type="EMBL" id="PPK94270.1"/>
    </source>
</evidence>
<dbReference type="GO" id="GO:0071555">
    <property type="term" value="P:cell wall organization"/>
    <property type="evidence" value="ECO:0007669"/>
    <property type="project" value="TreeGrafter"/>
</dbReference>
<dbReference type="Proteomes" id="UP000239485">
    <property type="component" value="Unassembled WGS sequence"/>
</dbReference>
<dbReference type="AlphaFoldDB" id="A0A2S6IJD4"/>
<evidence type="ECO:0000259" key="2">
    <source>
        <dbReference type="Pfam" id="PF21922"/>
    </source>
</evidence>
<dbReference type="Gene3D" id="3.90.1310.10">
    <property type="entry name" value="Penicillin-binding protein 2a (Domain 2)"/>
    <property type="match status" value="1"/>
</dbReference>
<dbReference type="SUPFAM" id="SSF56601">
    <property type="entry name" value="beta-lactamase/transpeptidase-like"/>
    <property type="match status" value="1"/>
</dbReference>
<keyword evidence="3" id="KW-0808">Transferase</keyword>
<keyword evidence="4" id="KW-1185">Reference proteome</keyword>
<dbReference type="Pfam" id="PF00905">
    <property type="entry name" value="Transpeptidase"/>
    <property type="match status" value="1"/>
</dbReference>
<dbReference type="PANTHER" id="PTHR30627:SF24">
    <property type="entry name" value="PENICILLIN-BINDING PROTEIN 4B"/>
    <property type="match status" value="1"/>
</dbReference>
<dbReference type="GO" id="GO:0016740">
    <property type="term" value="F:transferase activity"/>
    <property type="evidence" value="ECO:0007669"/>
    <property type="project" value="UniProtKB-KW"/>
</dbReference>
<dbReference type="Pfam" id="PF21922">
    <property type="entry name" value="PBP_dimer_2"/>
    <property type="match status" value="1"/>
</dbReference>
<feature type="domain" description="Penicillin binding protein A dimerisation" evidence="2">
    <location>
        <begin position="52"/>
        <end position="134"/>
    </location>
</feature>
<feature type="domain" description="Penicillin-binding protein transpeptidase" evidence="1">
    <location>
        <begin position="155"/>
        <end position="477"/>
    </location>
</feature>
<protein>
    <submittedName>
        <fullName evidence="3">Peptidoglycan glycosyltransferase</fullName>
    </submittedName>
</protein>
<sequence length="482" mass="50988">MNRPLRRLAGVVALLFVTLFASTTYIQFVSAAELNAKPGNSRQLYAELGRDRGPILVGPDPVARGVPVDNPYNFLRTYPDGPTYAHATGYYSIRYGTAGMERAMNDVLAGTADRLFYRRVSEYLIGQEPQGASVELTIDPRAQRAAMDELKGRRGAVVALDPETGDVLALASSPTYDPNRLAGHDVEQIAQAWKDLNADPDKPMLNRGISELYPPGSTFKVITAAAALSSGQYQPDSLLPGPAELDLPLTDKNLPNYSSGPCGPGGEVTLTDALRTSCNTAFGQLGMDLGEDALQEQAARFGFGEELRIPLRVVPSVVPEGMNAPQLAQAGIGQFDVKATPLQMAMVSAAIANEGVLMKPNLVKSVRSADQTEVIDEPSPQEMGRAVSRDVAEQLTAMMREVVENGTGKNARIPGVEVAGKTGTAQHGGELNHAWFTAFASNGERQVAVAVVIEDGGGRSDASGGATAAPVAQRVMEAVVGG</sequence>
<comment type="caution">
    <text evidence="3">The sequence shown here is derived from an EMBL/GenBank/DDBJ whole genome shotgun (WGS) entry which is preliminary data.</text>
</comment>
<dbReference type="InterPro" id="IPR001460">
    <property type="entry name" value="PCN-bd_Tpept"/>
</dbReference>
<dbReference type="Gene3D" id="3.40.710.10">
    <property type="entry name" value="DD-peptidase/beta-lactamase superfamily"/>
    <property type="match status" value="1"/>
</dbReference>
<dbReference type="InterPro" id="IPR050515">
    <property type="entry name" value="Beta-lactam/transpept"/>
</dbReference>
<gene>
    <name evidence="3" type="ORF">CLV92_108172</name>
</gene>
<proteinExistence type="predicted"/>
<dbReference type="RefSeq" id="WP_104433199.1">
    <property type="nucleotide sequence ID" value="NZ_PTJD01000008.1"/>
</dbReference>
<evidence type="ECO:0000313" key="4">
    <source>
        <dbReference type="Proteomes" id="UP000239485"/>
    </source>
</evidence>
<accession>A0A2S6IJD4</accession>
<dbReference type="InterPro" id="IPR012338">
    <property type="entry name" value="Beta-lactam/transpept-like"/>
</dbReference>
<dbReference type="OrthoDB" id="9766847at2"/>